<dbReference type="PANTHER" id="PTHR46340">
    <property type="entry name" value="UBX DOMAIN-CONTAINING PROTEIN 1"/>
    <property type="match status" value="1"/>
</dbReference>
<dbReference type="Pfam" id="PF24560">
    <property type="entry name" value="zf-C2H2_OTU1_C"/>
    <property type="match status" value="1"/>
</dbReference>
<dbReference type="CDD" id="cd14302">
    <property type="entry name" value="UBA_UBXN1"/>
    <property type="match status" value="1"/>
</dbReference>
<feature type="domain" description="UBA" evidence="2">
    <location>
        <begin position="1"/>
        <end position="41"/>
    </location>
</feature>
<dbReference type="Gene3D" id="1.10.8.10">
    <property type="entry name" value="DNA helicase RuvA subunit, C-terminal domain"/>
    <property type="match status" value="1"/>
</dbReference>
<dbReference type="Proteomes" id="UP000694865">
    <property type="component" value="Unplaced"/>
</dbReference>
<dbReference type="RefSeq" id="XP_002741358.1">
    <property type="nucleotide sequence ID" value="XM_002741312.2"/>
</dbReference>
<dbReference type="Pfam" id="PF22562">
    <property type="entry name" value="UBA_7"/>
    <property type="match status" value="1"/>
</dbReference>
<feature type="non-terminal residue" evidence="4">
    <location>
        <position position="177"/>
    </location>
</feature>
<dbReference type="PROSITE" id="PS00028">
    <property type="entry name" value="ZINC_FINGER_C2H2_1"/>
    <property type="match status" value="1"/>
</dbReference>
<dbReference type="SMART" id="SM00165">
    <property type="entry name" value="UBA"/>
    <property type="match status" value="1"/>
</dbReference>
<evidence type="ECO:0000313" key="3">
    <source>
        <dbReference type="Proteomes" id="UP000694865"/>
    </source>
</evidence>
<dbReference type="GeneID" id="100367036"/>
<dbReference type="InterPro" id="IPR057766">
    <property type="entry name" value="Znf-C2H2_OTU1-like_C"/>
</dbReference>
<dbReference type="SUPFAM" id="SSF46934">
    <property type="entry name" value="UBA-like"/>
    <property type="match status" value="1"/>
</dbReference>
<evidence type="ECO:0000256" key="1">
    <source>
        <dbReference type="SAM" id="MobiDB-lite"/>
    </source>
</evidence>
<gene>
    <name evidence="4" type="primary">LOC100367036</name>
</gene>
<protein>
    <submittedName>
        <fullName evidence="4">UBX domain-containing protein 1-like</fullName>
    </submittedName>
</protein>
<sequence>MSSTEVDTLMEMGFPRNRAEKALAVTNHNGVQVAMDWLFAHNEDPDIDEPYQAPKGHTLGDVATAPSTEEASEEAQATEDGSTISQPKSLKCEDCGKLLKAELDVQAHAARTGHQNFSESTEEIKPLTEEEKRAQKIRVEELMKQRRAEKAEQQRKEMVEKEKKRREQGKSISSMKD</sequence>
<name>A0ABM0H0A5_SACKO</name>
<feature type="region of interest" description="Disordered" evidence="1">
    <location>
        <begin position="44"/>
        <end position="89"/>
    </location>
</feature>
<dbReference type="InterPro" id="IPR041923">
    <property type="entry name" value="UBA_UBXN1"/>
</dbReference>
<reference evidence="4" key="1">
    <citation type="submission" date="2025-08" db="UniProtKB">
        <authorList>
            <consortium name="RefSeq"/>
        </authorList>
    </citation>
    <scope>IDENTIFICATION</scope>
    <source>
        <tissue evidence="4">Testes</tissue>
    </source>
</reference>
<evidence type="ECO:0000313" key="4">
    <source>
        <dbReference type="RefSeq" id="XP_002741358.1"/>
    </source>
</evidence>
<feature type="compositionally biased region" description="Basic and acidic residues" evidence="1">
    <location>
        <begin position="122"/>
        <end position="162"/>
    </location>
</feature>
<dbReference type="InterPro" id="IPR009060">
    <property type="entry name" value="UBA-like_sf"/>
</dbReference>
<dbReference type="PANTHER" id="PTHR46340:SF1">
    <property type="entry name" value="UBX DOMAIN-CONTAINING PROTEIN 1"/>
    <property type="match status" value="1"/>
</dbReference>
<accession>A0ABM0H0A5</accession>
<dbReference type="InterPro" id="IPR015940">
    <property type="entry name" value="UBA"/>
</dbReference>
<organism evidence="3 4">
    <name type="scientific">Saccoglossus kowalevskii</name>
    <name type="common">Acorn worm</name>
    <dbReference type="NCBI Taxonomy" id="10224"/>
    <lineage>
        <taxon>Eukaryota</taxon>
        <taxon>Metazoa</taxon>
        <taxon>Hemichordata</taxon>
        <taxon>Enteropneusta</taxon>
        <taxon>Harrimaniidae</taxon>
        <taxon>Saccoglossus</taxon>
    </lineage>
</organism>
<dbReference type="InterPro" id="IPR013087">
    <property type="entry name" value="Znf_C2H2_type"/>
</dbReference>
<proteinExistence type="predicted"/>
<dbReference type="PROSITE" id="PS50030">
    <property type="entry name" value="UBA"/>
    <property type="match status" value="1"/>
</dbReference>
<feature type="region of interest" description="Disordered" evidence="1">
    <location>
        <begin position="109"/>
        <end position="177"/>
    </location>
</feature>
<keyword evidence="3" id="KW-1185">Reference proteome</keyword>
<evidence type="ECO:0000259" key="2">
    <source>
        <dbReference type="PROSITE" id="PS50030"/>
    </source>
</evidence>